<dbReference type="PATRIC" id="fig|1288963.3.peg.2223"/>
<keyword evidence="9" id="KW-1185">Reference proteome</keyword>
<dbReference type="STRING" id="1232681.ADIS_2232"/>
<evidence type="ECO:0000256" key="5">
    <source>
        <dbReference type="ARBA" id="ARBA00022989"/>
    </source>
</evidence>
<evidence type="ECO:0000256" key="6">
    <source>
        <dbReference type="ARBA" id="ARBA00023136"/>
    </source>
</evidence>
<dbReference type="PANTHER" id="PTHR33452:SF1">
    <property type="entry name" value="INNER MEMBRANE PROTEIN YPHA-RELATED"/>
    <property type="match status" value="1"/>
</dbReference>
<sequence length="156" mass="17301">MYGSDLYIYPKNSPMLDFLLRTDNSKTTILIRLMVGAVFLSEGIQKFLFPAVRGSGRFAKIGLPNPEFLGSFVGTFEILSGLLILLGLFTRLAALPTLVIMVVAIATTKSVVLQEQGFWEMMHGSRTDWSMLLGSLFLIFRGGGYASIDRRLSGRR</sequence>
<evidence type="ECO:0000313" key="9">
    <source>
        <dbReference type="Proteomes" id="UP000013909"/>
    </source>
</evidence>
<dbReference type="Pfam" id="PF07681">
    <property type="entry name" value="DoxX"/>
    <property type="match status" value="1"/>
</dbReference>
<comment type="subcellular location">
    <subcellularLocation>
        <location evidence="1">Cell membrane</location>
        <topology evidence="1">Multi-pass membrane protein</topology>
    </subcellularLocation>
</comment>
<dbReference type="PANTHER" id="PTHR33452">
    <property type="entry name" value="OXIDOREDUCTASE CATD-RELATED"/>
    <property type="match status" value="1"/>
</dbReference>
<accession>R7ZTN9</accession>
<evidence type="ECO:0000256" key="2">
    <source>
        <dbReference type="ARBA" id="ARBA00006679"/>
    </source>
</evidence>
<evidence type="ECO:0000313" key="8">
    <source>
        <dbReference type="EMBL" id="EON77364.1"/>
    </source>
</evidence>
<dbReference type="InterPro" id="IPR051907">
    <property type="entry name" value="DoxX-like_oxidoreductase"/>
</dbReference>
<dbReference type="GO" id="GO:0005886">
    <property type="term" value="C:plasma membrane"/>
    <property type="evidence" value="ECO:0007669"/>
    <property type="project" value="UniProtKB-SubCell"/>
</dbReference>
<organism evidence="8 9">
    <name type="scientific">Lunatimonas lonarensis</name>
    <dbReference type="NCBI Taxonomy" id="1232681"/>
    <lineage>
        <taxon>Bacteria</taxon>
        <taxon>Pseudomonadati</taxon>
        <taxon>Bacteroidota</taxon>
        <taxon>Cytophagia</taxon>
        <taxon>Cytophagales</taxon>
        <taxon>Cyclobacteriaceae</taxon>
    </lineage>
</organism>
<dbReference type="EMBL" id="AQHR01000059">
    <property type="protein sequence ID" value="EON77364.1"/>
    <property type="molecule type" value="Genomic_DNA"/>
</dbReference>
<keyword evidence="5 7" id="KW-1133">Transmembrane helix</keyword>
<comment type="similarity">
    <text evidence="2">Belongs to the DoxX family.</text>
</comment>
<keyword evidence="3" id="KW-1003">Cell membrane</keyword>
<reference evidence="8 9" key="1">
    <citation type="submission" date="2013-02" db="EMBL/GenBank/DDBJ databases">
        <title>A novel strain isolated from Lonar lake, Maharashtra, India.</title>
        <authorList>
            <person name="Singh A."/>
        </authorList>
    </citation>
    <scope>NUCLEOTIDE SEQUENCE [LARGE SCALE GENOMIC DNA]</scope>
    <source>
        <strain evidence="8 9">AK24</strain>
    </source>
</reference>
<dbReference type="AlphaFoldDB" id="R7ZTN9"/>
<evidence type="ECO:0000256" key="1">
    <source>
        <dbReference type="ARBA" id="ARBA00004651"/>
    </source>
</evidence>
<protein>
    <submittedName>
        <fullName evidence="8">Membrane protein, distant similarity to thiosulfate:quinone oxidoreductase DoxD</fullName>
    </submittedName>
</protein>
<proteinExistence type="inferred from homology"/>
<dbReference type="Proteomes" id="UP000013909">
    <property type="component" value="Unassembled WGS sequence"/>
</dbReference>
<evidence type="ECO:0000256" key="7">
    <source>
        <dbReference type="SAM" id="Phobius"/>
    </source>
</evidence>
<evidence type="ECO:0000256" key="4">
    <source>
        <dbReference type="ARBA" id="ARBA00022692"/>
    </source>
</evidence>
<gene>
    <name evidence="8" type="ORF">ADIS_2232</name>
</gene>
<name>R7ZTN9_9BACT</name>
<comment type="caution">
    <text evidence="8">The sequence shown here is derived from an EMBL/GenBank/DDBJ whole genome shotgun (WGS) entry which is preliminary data.</text>
</comment>
<feature type="transmembrane region" description="Helical" evidence="7">
    <location>
        <begin position="129"/>
        <end position="148"/>
    </location>
</feature>
<feature type="transmembrane region" description="Helical" evidence="7">
    <location>
        <begin position="93"/>
        <end position="113"/>
    </location>
</feature>
<feature type="transmembrane region" description="Helical" evidence="7">
    <location>
        <begin position="68"/>
        <end position="86"/>
    </location>
</feature>
<dbReference type="InterPro" id="IPR032808">
    <property type="entry name" value="DoxX"/>
</dbReference>
<keyword evidence="4 7" id="KW-0812">Transmembrane</keyword>
<evidence type="ECO:0000256" key="3">
    <source>
        <dbReference type="ARBA" id="ARBA00022475"/>
    </source>
</evidence>
<keyword evidence="6 7" id="KW-0472">Membrane</keyword>